<dbReference type="InterPro" id="IPR050553">
    <property type="entry name" value="Thioredoxin_ResA/DsbE_sf"/>
</dbReference>
<dbReference type="PANTHER" id="PTHR42852">
    <property type="entry name" value="THIOL:DISULFIDE INTERCHANGE PROTEIN DSBE"/>
    <property type="match status" value="1"/>
</dbReference>
<dbReference type="AlphaFoldDB" id="A0A1Q2D256"/>
<dbReference type="KEGG" id="tfa:BW733_04975"/>
<gene>
    <name evidence="7" type="ORF">BW733_04975</name>
</gene>
<dbReference type="Gene3D" id="3.40.30.10">
    <property type="entry name" value="Glutaredoxin"/>
    <property type="match status" value="1"/>
</dbReference>
<name>A0A1Q2D256_9ACTN</name>
<protein>
    <recommendedName>
        <fullName evidence="6">Thioredoxin domain-containing protein</fullName>
    </recommendedName>
</protein>
<dbReference type="GO" id="GO:0017004">
    <property type="term" value="P:cytochrome complex assembly"/>
    <property type="evidence" value="ECO:0007669"/>
    <property type="project" value="UniProtKB-KW"/>
</dbReference>
<dbReference type="PROSITE" id="PS00194">
    <property type="entry name" value="THIOREDOXIN_1"/>
    <property type="match status" value="1"/>
</dbReference>
<accession>A0A1Q2D256</accession>
<proteinExistence type="predicted"/>
<feature type="domain" description="Thioredoxin" evidence="6">
    <location>
        <begin position="1"/>
        <end position="129"/>
    </location>
</feature>
<evidence type="ECO:0000259" key="6">
    <source>
        <dbReference type="PROSITE" id="PS51352"/>
    </source>
</evidence>
<dbReference type="Pfam" id="PF00578">
    <property type="entry name" value="AhpC-TSA"/>
    <property type="match status" value="1"/>
</dbReference>
<evidence type="ECO:0000256" key="1">
    <source>
        <dbReference type="ARBA" id="ARBA00004196"/>
    </source>
</evidence>
<dbReference type="GO" id="GO:0030313">
    <property type="term" value="C:cell envelope"/>
    <property type="evidence" value="ECO:0007669"/>
    <property type="project" value="UniProtKB-SubCell"/>
</dbReference>
<evidence type="ECO:0000256" key="3">
    <source>
        <dbReference type="ARBA" id="ARBA00022968"/>
    </source>
</evidence>
<dbReference type="EMBL" id="CP019607">
    <property type="protein sequence ID" value="AQP52472.1"/>
    <property type="molecule type" value="Genomic_DNA"/>
</dbReference>
<dbReference type="PANTHER" id="PTHR42852:SF6">
    <property type="entry name" value="THIOL:DISULFIDE INTERCHANGE PROTEIN DSBE"/>
    <property type="match status" value="1"/>
</dbReference>
<keyword evidence="2" id="KW-0201">Cytochrome c-type biogenesis</keyword>
<keyword evidence="4" id="KW-1015">Disulfide bond</keyword>
<keyword evidence="5" id="KW-0676">Redox-active center</keyword>
<dbReference type="SUPFAM" id="SSF52833">
    <property type="entry name" value="Thioredoxin-like"/>
    <property type="match status" value="1"/>
</dbReference>
<dbReference type="GO" id="GO:0016491">
    <property type="term" value="F:oxidoreductase activity"/>
    <property type="evidence" value="ECO:0007669"/>
    <property type="project" value="InterPro"/>
</dbReference>
<keyword evidence="8" id="KW-1185">Reference proteome</keyword>
<comment type="subcellular location">
    <subcellularLocation>
        <location evidence="1">Cell envelope</location>
    </subcellularLocation>
</comment>
<organism evidence="7 8">
    <name type="scientific">Tessaracoccus flavescens</name>
    <dbReference type="NCBI Taxonomy" id="399497"/>
    <lineage>
        <taxon>Bacteria</taxon>
        <taxon>Bacillati</taxon>
        <taxon>Actinomycetota</taxon>
        <taxon>Actinomycetes</taxon>
        <taxon>Propionibacteriales</taxon>
        <taxon>Propionibacteriaceae</taxon>
        <taxon>Tessaracoccus</taxon>
    </lineage>
</organism>
<dbReference type="InterPro" id="IPR000866">
    <property type="entry name" value="AhpC/TSA"/>
</dbReference>
<evidence type="ECO:0000313" key="7">
    <source>
        <dbReference type="EMBL" id="AQP52472.1"/>
    </source>
</evidence>
<dbReference type="InterPro" id="IPR036249">
    <property type="entry name" value="Thioredoxin-like_sf"/>
</dbReference>
<dbReference type="GO" id="GO:0016209">
    <property type="term" value="F:antioxidant activity"/>
    <property type="evidence" value="ECO:0007669"/>
    <property type="project" value="InterPro"/>
</dbReference>
<sequence>MTCLGSDTVLNLAGLPRTPTVINLWAQWCAPCRAESPYLRAVSADLTEVSFIGINYDDPQPDWALEFADLVGWDYPHIMDPQKELQVPLKVPGLPTTYFIDADGRIAGVHPGELESEQQLRDLTAKYLGVS</sequence>
<keyword evidence="3" id="KW-0812">Transmembrane</keyword>
<evidence type="ECO:0000256" key="4">
    <source>
        <dbReference type="ARBA" id="ARBA00023157"/>
    </source>
</evidence>
<keyword evidence="3" id="KW-0735">Signal-anchor</keyword>
<dbReference type="CDD" id="cd02966">
    <property type="entry name" value="TlpA_like_family"/>
    <property type="match status" value="1"/>
</dbReference>
<dbReference type="InterPro" id="IPR013766">
    <property type="entry name" value="Thioredoxin_domain"/>
</dbReference>
<dbReference type="STRING" id="399497.BW733_04975"/>
<reference evidence="7 8" key="1">
    <citation type="journal article" date="2008" name="Int. J. Syst. Evol. Microbiol.">
        <title>Tessaracoccus flavescens sp. nov., isolated from marine sediment.</title>
        <authorList>
            <person name="Lee D.W."/>
            <person name="Lee S.D."/>
        </authorList>
    </citation>
    <scope>NUCLEOTIDE SEQUENCE [LARGE SCALE GENOMIC DNA]</scope>
    <source>
        <strain evidence="7 8">SST-39T</strain>
    </source>
</reference>
<dbReference type="InterPro" id="IPR017937">
    <property type="entry name" value="Thioredoxin_CS"/>
</dbReference>
<dbReference type="PROSITE" id="PS51352">
    <property type="entry name" value="THIOREDOXIN_2"/>
    <property type="match status" value="1"/>
</dbReference>
<evidence type="ECO:0000313" key="8">
    <source>
        <dbReference type="Proteomes" id="UP000188235"/>
    </source>
</evidence>
<dbReference type="Proteomes" id="UP000188235">
    <property type="component" value="Chromosome"/>
</dbReference>
<evidence type="ECO:0000256" key="5">
    <source>
        <dbReference type="ARBA" id="ARBA00023284"/>
    </source>
</evidence>
<evidence type="ECO:0000256" key="2">
    <source>
        <dbReference type="ARBA" id="ARBA00022748"/>
    </source>
</evidence>